<proteinExistence type="predicted"/>
<evidence type="ECO:0000313" key="3">
    <source>
        <dbReference type="EMBL" id="MFC7288300.1"/>
    </source>
</evidence>
<sequence>MPESNTATLNPQVIDKAVEWLVHLWSGSADSDSRAAWQKWRAADPEHERAWLHIEDVNQQLRGRMNGVSADTAIASIAQPASRSRRKALKTFSAVVTVGTAAWLSSETMLWKTLSSEIRTATGEQLNFKLTDGTQLELNTDTAVNVRYDSALRLVQLVRGELLITTAKDSASPARPFMAETAAGRILALGTKFTVRHDGDISQVAVLEGAVELIPANKPGQVVRLDAGQAGSFNAEGVVTPPHAISAQAAWTEGVLIASDMRLDDFIAELKRYRPGHLSCDPASASLRLSGVFPLNDMQKILTSLTEVLPVRVQTFTRYWTRIVPAGPVDTAAS</sequence>
<dbReference type="RefSeq" id="WP_382271649.1">
    <property type="nucleotide sequence ID" value="NZ_JBHTBU010000001.1"/>
</dbReference>
<gene>
    <name evidence="3" type="ORF">ACFQPC_09660</name>
</gene>
<comment type="caution">
    <text evidence="3">The sequence shown here is derived from an EMBL/GenBank/DDBJ whole genome shotgun (WGS) entry which is preliminary data.</text>
</comment>
<dbReference type="PANTHER" id="PTHR30273:SF2">
    <property type="entry name" value="PROTEIN FECR"/>
    <property type="match status" value="1"/>
</dbReference>
<dbReference type="InterPro" id="IPR012373">
    <property type="entry name" value="Ferrdict_sens_TM"/>
</dbReference>
<name>A0ABW2IB55_9BURK</name>
<reference evidence="4" key="1">
    <citation type="journal article" date="2019" name="Int. J. Syst. Evol. Microbiol.">
        <title>The Global Catalogue of Microorganisms (GCM) 10K type strain sequencing project: providing services to taxonomists for standard genome sequencing and annotation.</title>
        <authorList>
            <consortium name="The Broad Institute Genomics Platform"/>
            <consortium name="The Broad Institute Genome Sequencing Center for Infectious Disease"/>
            <person name="Wu L."/>
            <person name="Ma J."/>
        </authorList>
    </citation>
    <scope>NUCLEOTIDE SEQUENCE [LARGE SCALE GENOMIC DNA]</scope>
    <source>
        <strain evidence="4">KACC 12508</strain>
    </source>
</reference>
<dbReference type="EMBL" id="JBHTBU010000001">
    <property type="protein sequence ID" value="MFC7288300.1"/>
    <property type="molecule type" value="Genomic_DNA"/>
</dbReference>
<dbReference type="InterPro" id="IPR006860">
    <property type="entry name" value="FecR"/>
</dbReference>
<organism evidence="3 4">
    <name type="scientific">Herminiimonas glaciei</name>
    <dbReference type="NCBI Taxonomy" id="523788"/>
    <lineage>
        <taxon>Bacteria</taxon>
        <taxon>Pseudomonadati</taxon>
        <taxon>Pseudomonadota</taxon>
        <taxon>Betaproteobacteria</taxon>
        <taxon>Burkholderiales</taxon>
        <taxon>Oxalobacteraceae</taxon>
        <taxon>Herminiimonas</taxon>
    </lineage>
</organism>
<dbReference type="InterPro" id="IPR032623">
    <property type="entry name" value="FecR_N"/>
</dbReference>
<feature type="domain" description="FecR N-terminal" evidence="2">
    <location>
        <begin position="15"/>
        <end position="56"/>
    </location>
</feature>
<dbReference type="Pfam" id="PF16220">
    <property type="entry name" value="DUF4880"/>
    <property type="match status" value="1"/>
</dbReference>
<feature type="domain" description="FecR protein" evidence="1">
    <location>
        <begin position="117"/>
        <end position="212"/>
    </location>
</feature>
<dbReference type="PIRSF" id="PIRSF018266">
    <property type="entry name" value="FecR"/>
    <property type="match status" value="1"/>
</dbReference>
<accession>A0ABW2IB55</accession>
<evidence type="ECO:0000259" key="2">
    <source>
        <dbReference type="Pfam" id="PF16220"/>
    </source>
</evidence>
<protein>
    <submittedName>
        <fullName evidence="3">FecR domain-containing protein</fullName>
    </submittedName>
</protein>
<dbReference type="Gene3D" id="2.60.120.1440">
    <property type="match status" value="1"/>
</dbReference>
<dbReference type="Pfam" id="PF04773">
    <property type="entry name" value="FecR"/>
    <property type="match status" value="1"/>
</dbReference>
<evidence type="ECO:0000259" key="1">
    <source>
        <dbReference type="Pfam" id="PF04773"/>
    </source>
</evidence>
<dbReference type="Proteomes" id="UP001596542">
    <property type="component" value="Unassembled WGS sequence"/>
</dbReference>
<evidence type="ECO:0000313" key="4">
    <source>
        <dbReference type="Proteomes" id="UP001596542"/>
    </source>
</evidence>
<dbReference type="PANTHER" id="PTHR30273">
    <property type="entry name" value="PERIPLASMIC SIGNAL SENSOR AND SIGMA FACTOR ACTIVATOR FECR-RELATED"/>
    <property type="match status" value="1"/>
</dbReference>
<keyword evidence="4" id="KW-1185">Reference proteome</keyword>